<gene>
    <name evidence="1" type="ORF">F7P66_04310</name>
</gene>
<dbReference type="GO" id="GO:0006260">
    <property type="term" value="P:DNA replication"/>
    <property type="evidence" value="ECO:0007669"/>
    <property type="project" value="InterPro"/>
</dbReference>
<evidence type="ECO:0000313" key="2">
    <source>
        <dbReference type="Proteomes" id="UP000423641"/>
    </source>
</evidence>
<dbReference type="RefSeq" id="WP_111999914.1">
    <property type="nucleotide sequence ID" value="NZ_CP053828.1"/>
</dbReference>
<dbReference type="GO" id="GO:0003677">
    <property type="term" value="F:DNA binding"/>
    <property type="evidence" value="ECO:0007669"/>
    <property type="project" value="InterPro"/>
</dbReference>
<dbReference type="InterPro" id="IPR036977">
    <property type="entry name" value="DNA_primase_Znf_CHC2"/>
</dbReference>
<evidence type="ECO:0000313" key="1">
    <source>
        <dbReference type="EMBL" id="KAB0613205.1"/>
    </source>
</evidence>
<organism evidence="1 2">
    <name type="scientific">Campylobacter hyointestinalis subsp. lawsonii</name>
    <dbReference type="NCBI Taxonomy" id="91353"/>
    <lineage>
        <taxon>Bacteria</taxon>
        <taxon>Pseudomonadati</taxon>
        <taxon>Campylobacterota</taxon>
        <taxon>Epsilonproteobacteria</taxon>
        <taxon>Campylobacterales</taxon>
        <taxon>Campylobacteraceae</taxon>
        <taxon>Campylobacter</taxon>
    </lineage>
</organism>
<dbReference type="EMBL" id="VZON01000003">
    <property type="protein sequence ID" value="KAB0613205.1"/>
    <property type="molecule type" value="Genomic_DNA"/>
</dbReference>
<accession>A0AAV6EFL9</accession>
<sequence length="149" mass="17234">MRLSPHQTALFLQSRGYEVDKFYKFKIRPNEKISSASIHKDGKIHDFGTGWHGDIIDFMVAFENLSKKEAFAIAKSFTNQSINNIFKPNNTQTHTQTAKCFERDEVLEKFQAYKVNRDLNQARFKELVNQTIHTANNNGLNQQLKELLG</sequence>
<dbReference type="SUPFAM" id="SSF57783">
    <property type="entry name" value="Zinc beta-ribbon"/>
    <property type="match status" value="1"/>
</dbReference>
<reference evidence="1 2" key="1">
    <citation type="submission" date="2019-09" db="EMBL/GenBank/DDBJ databases">
        <title>Draft genome sequences of 48 bacterial type strains from the CCUG.</title>
        <authorList>
            <person name="Tunovic T."/>
            <person name="Pineiro-Iglesias B."/>
            <person name="Unosson C."/>
            <person name="Inganas E."/>
            <person name="Ohlen M."/>
            <person name="Cardew S."/>
            <person name="Jensie-Markopoulos S."/>
            <person name="Salva-Serra F."/>
            <person name="Jaen-Luchoro D."/>
            <person name="Karlsson R."/>
            <person name="Svensson-Stadler L."/>
            <person name="Chun J."/>
            <person name="Moore E."/>
        </authorList>
    </citation>
    <scope>NUCLEOTIDE SEQUENCE [LARGE SCALE GENOMIC DNA]</scope>
    <source>
        <strain evidence="1 2">CCUG 34538</strain>
    </source>
</reference>
<name>A0AAV6EFL9_CAMHY</name>
<evidence type="ECO:0008006" key="3">
    <source>
        <dbReference type="Google" id="ProtNLM"/>
    </source>
</evidence>
<dbReference type="Proteomes" id="UP000423641">
    <property type="component" value="Unassembled WGS sequence"/>
</dbReference>
<dbReference type="GO" id="GO:0008270">
    <property type="term" value="F:zinc ion binding"/>
    <property type="evidence" value="ECO:0007669"/>
    <property type="project" value="InterPro"/>
</dbReference>
<dbReference type="GeneID" id="56509696"/>
<proteinExistence type="predicted"/>
<dbReference type="AlphaFoldDB" id="A0AAV6EFL9"/>
<dbReference type="Gene3D" id="3.90.580.10">
    <property type="entry name" value="Zinc finger, CHC2-type domain"/>
    <property type="match status" value="1"/>
</dbReference>
<protein>
    <recommendedName>
        <fullName evidence="3">DUF4304 domain-containing protein</fullName>
    </recommendedName>
</protein>
<comment type="caution">
    <text evidence="1">The sequence shown here is derived from an EMBL/GenBank/DDBJ whole genome shotgun (WGS) entry which is preliminary data.</text>
</comment>